<evidence type="ECO:0000256" key="1">
    <source>
        <dbReference type="ARBA" id="ARBA00022729"/>
    </source>
</evidence>
<sequence length="578" mass="59990">MTSPRVRIAAAGALVLAAALSIPAASASADPRHPHGQSARVPIQLLSFNDYHGHLEATDPALPSKWDPSQSPTGGVEYLSATIKALRAEVGDSNSLTVAAGDLIGGSPFLSGMFHDEPSVESLETLGLDVSSVGNHEFDEGSAELLRMQHGGCHPEDGCYFPEQPYDGASFTWLAANVVKKSNGKPLLAPVAVRAVKGVQIGFIGMTLEATPTLVNPAGVASVDFKDEIETANAQAAALKKRGVNTIVVLIHEGGVNPSGISSCAGISNPILAIAQGITHDVDAIITGHTHEPYICQIPDAGGVPRLVTSAASYGQVVTETTLVVDKATGEVDRSASVAENHLVLRSIGKDPAETAVIAKWNTLAAPMAARIVGSHVEDILGDSNGNRGIETPMADLVADAWLYGTASAANGGAQIAFQNVGGTRASFRVNSTPNGEQPGQITYAEAYAVVPFSNVMVTIDLTGEQLRQALEQQFVPTRSRQWLALGVSAGFSYAWDALAPQGSKVVPGSMTLNGVPMLPTATYRVALPNFLADGGDDFLAFKAGTNRLGGGEDLAMLVSYLQSHPGLTAPGSRVDGL</sequence>
<dbReference type="EMBL" id="JADIXZ010000001">
    <property type="protein sequence ID" value="MBK6299582.1"/>
    <property type="molecule type" value="Genomic_DNA"/>
</dbReference>
<dbReference type="SUPFAM" id="SSF55816">
    <property type="entry name" value="5'-nucleotidase (syn. UDP-sugar hydrolase), C-terminal domain"/>
    <property type="match status" value="1"/>
</dbReference>
<feature type="signal peptide" evidence="2">
    <location>
        <begin position="1"/>
        <end position="29"/>
    </location>
</feature>
<dbReference type="GO" id="GO:0000166">
    <property type="term" value="F:nucleotide binding"/>
    <property type="evidence" value="ECO:0007669"/>
    <property type="project" value="UniProtKB-KW"/>
</dbReference>
<feature type="domain" description="5'-Nucleotidase C-terminal" evidence="4">
    <location>
        <begin position="384"/>
        <end position="543"/>
    </location>
</feature>
<dbReference type="InterPro" id="IPR004843">
    <property type="entry name" value="Calcineurin-like_PHP"/>
</dbReference>
<keyword evidence="2" id="KW-0378">Hydrolase</keyword>
<evidence type="ECO:0000259" key="3">
    <source>
        <dbReference type="Pfam" id="PF00149"/>
    </source>
</evidence>
<dbReference type="GO" id="GO:0008768">
    <property type="term" value="F:UDP-sugar diphosphatase activity"/>
    <property type="evidence" value="ECO:0007669"/>
    <property type="project" value="TreeGrafter"/>
</dbReference>
<organism evidence="5 6">
    <name type="scientific">Candidatus Phosphoribacter hodrii</name>
    <dbReference type="NCBI Taxonomy" id="2953743"/>
    <lineage>
        <taxon>Bacteria</taxon>
        <taxon>Bacillati</taxon>
        <taxon>Actinomycetota</taxon>
        <taxon>Actinomycetes</taxon>
        <taxon>Micrococcales</taxon>
        <taxon>Dermatophilaceae</taxon>
        <taxon>Candidatus Phosphoribacter</taxon>
    </lineage>
</organism>
<dbReference type="GO" id="GO:0008253">
    <property type="term" value="F:5'-nucleotidase activity"/>
    <property type="evidence" value="ECO:0007669"/>
    <property type="project" value="TreeGrafter"/>
</dbReference>
<dbReference type="GO" id="GO:0009166">
    <property type="term" value="P:nucleotide catabolic process"/>
    <property type="evidence" value="ECO:0007669"/>
    <property type="project" value="InterPro"/>
</dbReference>
<name>A0A935CC81_9MICO</name>
<reference evidence="5 6" key="1">
    <citation type="submission" date="2020-10" db="EMBL/GenBank/DDBJ databases">
        <title>Connecting structure to function with the recovery of over 1000 high-quality activated sludge metagenome-assembled genomes encoding full-length rRNA genes using long-read sequencing.</title>
        <authorList>
            <person name="Singleton C.M."/>
            <person name="Petriglieri F."/>
            <person name="Kristensen J.M."/>
            <person name="Kirkegaard R.H."/>
            <person name="Michaelsen T.Y."/>
            <person name="Andersen M.H."/>
            <person name="Karst S.M."/>
            <person name="Dueholm M.S."/>
            <person name="Nielsen P.H."/>
            <person name="Albertsen M."/>
        </authorList>
    </citation>
    <scope>NUCLEOTIDE SEQUENCE [LARGE SCALE GENOMIC DNA]</scope>
    <source>
        <strain evidence="5">AalE_18-Q3-R2-46_BAT3C.188</strain>
    </source>
</reference>
<dbReference type="Pfam" id="PF00149">
    <property type="entry name" value="Metallophos"/>
    <property type="match status" value="1"/>
</dbReference>
<accession>A0A935CC81</accession>
<dbReference type="SUPFAM" id="SSF56300">
    <property type="entry name" value="Metallo-dependent phosphatases"/>
    <property type="match status" value="1"/>
</dbReference>
<feature type="chain" id="PRO_5038153925" evidence="2">
    <location>
        <begin position="30"/>
        <end position="578"/>
    </location>
</feature>
<evidence type="ECO:0000313" key="6">
    <source>
        <dbReference type="Proteomes" id="UP000718281"/>
    </source>
</evidence>
<gene>
    <name evidence="5" type="ORF">IPF40_00535</name>
</gene>
<dbReference type="InterPro" id="IPR006179">
    <property type="entry name" value="5_nucleotidase/apyrase"/>
</dbReference>
<dbReference type="PANTHER" id="PTHR11575:SF24">
    <property type="entry name" value="5'-NUCLEOTIDASE"/>
    <property type="match status" value="1"/>
</dbReference>
<dbReference type="InterPro" id="IPR036907">
    <property type="entry name" value="5'-Nucleotdase_C_sf"/>
</dbReference>
<proteinExistence type="inferred from homology"/>
<dbReference type="InterPro" id="IPR029052">
    <property type="entry name" value="Metallo-depent_PP-like"/>
</dbReference>
<dbReference type="InterPro" id="IPR008334">
    <property type="entry name" value="5'-Nucleotdase_C"/>
</dbReference>
<dbReference type="Pfam" id="PF02872">
    <property type="entry name" value="5_nucleotid_C"/>
    <property type="match status" value="1"/>
</dbReference>
<comment type="caution">
    <text evidence="5">The sequence shown here is derived from an EMBL/GenBank/DDBJ whole genome shotgun (WGS) entry which is preliminary data.</text>
</comment>
<protein>
    <submittedName>
        <fullName evidence="5">Bifunctional metallophosphatase/5'-nucleotidase</fullName>
    </submittedName>
</protein>
<dbReference type="AlphaFoldDB" id="A0A935CC81"/>
<dbReference type="PRINTS" id="PR01607">
    <property type="entry name" value="APYRASEFAMLY"/>
</dbReference>
<dbReference type="PANTHER" id="PTHR11575">
    <property type="entry name" value="5'-NUCLEOTIDASE-RELATED"/>
    <property type="match status" value="1"/>
</dbReference>
<dbReference type="Gene3D" id="3.90.780.10">
    <property type="entry name" value="5'-Nucleotidase, C-terminal domain"/>
    <property type="match status" value="1"/>
</dbReference>
<feature type="domain" description="Calcineurin-like phosphoesterase" evidence="3">
    <location>
        <begin position="49"/>
        <end position="293"/>
    </location>
</feature>
<evidence type="ECO:0000256" key="2">
    <source>
        <dbReference type="RuleBase" id="RU362119"/>
    </source>
</evidence>
<dbReference type="Proteomes" id="UP000718281">
    <property type="component" value="Unassembled WGS sequence"/>
</dbReference>
<keyword evidence="1 2" id="KW-0732">Signal</keyword>
<evidence type="ECO:0000313" key="5">
    <source>
        <dbReference type="EMBL" id="MBK6299582.1"/>
    </source>
</evidence>
<comment type="similarity">
    <text evidence="2">Belongs to the 5'-nucleotidase family.</text>
</comment>
<dbReference type="Gene3D" id="3.60.21.10">
    <property type="match status" value="1"/>
</dbReference>
<keyword evidence="2" id="KW-0547">Nucleotide-binding</keyword>
<evidence type="ECO:0000259" key="4">
    <source>
        <dbReference type="Pfam" id="PF02872"/>
    </source>
</evidence>
<dbReference type="GO" id="GO:0030288">
    <property type="term" value="C:outer membrane-bounded periplasmic space"/>
    <property type="evidence" value="ECO:0007669"/>
    <property type="project" value="TreeGrafter"/>
</dbReference>